<feature type="transmembrane region" description="Helical" evidence="10">
    <location>
        <begin position="432"/>
        <end position="454"/>
    </location>
</feature>
<evidence type="ECO:0000256" key="1">
    <source>
        <dbReference type="ARBA" id="ARBA00004141"/>
    </source>
</evidence>
<dbReference type="PaxDb" id="3635-A0A1U8M7X7"/>
<protein>
    <submittedName>
        <fullName evidence="15">Cation/H(+) antiporter 15 isoform X1</fullName>
    </submittedName>
</protein>
<evidence type="ECO:0000313" key="14">
    <source>
        <dbReference type="Proteomes" id="UP000818029"/>
    </source>
</evidence>
<feature type="transmembrane region" description="Helical" evidence="10">
    <location>
        <begin position="344"/>
        <end position="362"/>
    </location>
</feature>
<dbReference type="SMR" id="A0A1U8M7X7"/>
<keyword evidence="7" id="KW-0406">Ion transport</keyword>
<evidence type="ECO:0000256" key="8">
    <source>
        <dbReference type="ARBA" id="ARBA00023136"/>
    </source>
</evidence>
<feature type="domain" description="Cation/H(+) antiporter central" evidence="12">
    <location>
        <begin position="508"/>
        <end position="632"/>
    </location>
</feature>
<keyword evidence="2" id="KW-0813">Transport</keyword>
<evidence type="ECO:0000256" key="7">
    <source>
        <dbReference type="ARBA" id="ARBA00023065"/>
    </source>
</evidence>
<evidence type="ECO:0000259" key="13">
    <source>
        <dbReference type="Pfam" id="PF23259"/>
    </source>
</evidence>
<keyword evidence="4 10" id="KW-0812">Transmembrane</keyword>
<dbReference type="InterPro" id="IPR038770">
    <property type="entry name" value="Na+/solute_symporter_sf"/>
</dbReference>
<feature type="domain" description="Cation/H(+) antiporter C-terminal" evidence="13">
    <location>
        <begin position="648"/>
        <end position="794"/>
    </location>
</feature>
<dbReference type="GO" id="GO:0015297">
    <property type="term" value="F:antiporter activity"/>
    <property type="evidence" value="ECO:0007669"/>
    <property type="project" value="InterPro"/>
</dbReference>
<dbReference type="PANTHER" id="PTHR32468:SF114">
    <property type="entry name" value="CATION_H+ EXCHANGER DOMAIN-CONTAINING PROTEIN"/>
    <property type="match status" value="1"/>
</dbReference>
<feature type="transmembrane region" description="Helical" evidence="10">
    <location>
        <begin position="292"/>
        <end position="324"/>
    </location>
</feature>
<comment type="similarity">
    <text evidence="9">Belongs to the monovalent cation:proton antiporter 2 (CPA2) transporter (TC 2.A.37) family. CHX (TC 2.A.37.4) subfamily.</text>
</comment>
<sequence length="799" mass="88286">MKSKNDVSTMEPENVLVFGSMPKTQMIQSSHLVCTNFSRLTNASVFYSSSPLTLMLPLLLLQLSLGSAAILVTFYLLRHFGLPLMLAQVLGGVLLGPSLLCRIPGLLNMIFPIRSFLLMDVVSTMGFMFYFFLVGVQTDIWLLKKITKKSFAIGFFSVAVPMILTLGMSLLWMQFNVNPNEKKKVDRLPEIAKAESLVSFQIVSYYLSELRVINSEIGRVALCSSMVSTLCSTCVVTSNILWNQSKDDLSRFFQSICYGIIFAALVCCILGPLLLWEMKHTLGGQPLKQGNLVVLFIAVLMSGFWGHSFGLNIYFGPLLFGLIIPSGPPLGSALVEKLDVITNWVLMPLFFVKFGLAVDIFALSLKTYFKVQFFALLGPFGKFLGASLCALSCQMPQRDAIVLGFFMTFQGVIELDLFRLMKRKQIIGDEAFSAMCLTALIGSGVVALVVPCFYDPSKRYEGYYGRTLAYSRHNSELRVLVCIHEEQNVPSAINVLATLKPTKQSPIAVYMLHMVELMGSATPLLMRQKRPKKLSTRTRGSAPIIDAFKIFEENHEGLVSVSPFISVSPPQTMHEDVFQIALEKGTSLVIIPFYKKFHVGGAVYLSKRSLKIANQNVLDQAPCSVAILVDCGTLKTLHAIWAGWSSSEVAVIFLGGADDQEALALAAKMTGCQNINLTLIRIIYDGDFPDKYMEGIRNDNESLGQFQTNISGSTCAKYWEEVAKDGAGTASVLRTLENQYDIIVVGRRHYDTFPLLSGLTESNENKELGVIGDMLASSDFLGNTTILVVQQHTDNSHSE</sequence>
<feature type="transmembrane region" description="Helical" evidence="10">
    <location>
        <begin position="252"/>
        <end position="276"/>
    </location>
</feature>
<evidence type="ECO:0000259" key="11">
    <source>
        <dbReference type="Pfam" id="PF00999"/>
    </source>
</evidence>
<proteinExistence type="inferred from homology"/>
<dbReference type="OrthoDB" id="1868135at2759"/>
<dbReference type="KEGG" id="ghi:107934910"/>
<dbReference type="Pfam" id="PF23259">
    <property type="entry name" value="CHX17_C"/>
    <property type="match status" value="1"/>
</dbReference>
<organism evidence="14 15">
    <name type="scientific">Gossypium hirsutum</name>
    <name type="common">Upland cotton</name>
    <name type="synonym">Gossypium mexicanum</name>
    <dbReference type="NCBI Taxonomy" id="3635"/>
    <lineage>
        <taxon>Eukaryota</taxon>
        <taxon>Viridiplantae</taxon>
        <taxon>Streptophyta</taxon>
        <taxon>Embryophyta</taxon>
        <taxon>Tracheophyta</taxon>
        <taxon>Spermatophyta</taxon>
        <taxon>Magnoliopsida</taxon>
        <taxon>eudicotyledons</taxon>
        <taxon>Gunneridae</taxon>
        <taxon>Pentapetalae</taxon>
        <taxon>rosids</taxon>
        <taxon>malvids</taxon>
        <taxon>Malvales</taxon>
        <taxon>Malvaceae</taxon>
        <taxon>Malvoideae</taxon>
        <taxon>Gossypium</taxon>
    </lineage>
</organism>
<evidence type="ECO:0000256" key="2">
    <source>
        <dbReference type="ARBA" id="ARBA00022448"/>
    </source>
</evidence>
<dbReference type="Gene3D" id="1.20.1530.20">
    <property type="match status" value="1"/>
</dbReference>
<dbReference type="GO" id="GO:0006813">
    <property type="term" value="P:potassium ion transport"/>
    <property type="evidence" value="ECO:0007669"/>
    <property type="project" value="UniProtKB-KW"/>
</dbReference>
<keyword evidence="8 10" id="KW-0472">Membrane</keyword>
<feature type="domain" description="Cation/H+ exchanger transmembrane" evidence="11">
    <location>
        <begin position="69"/>
        <end position="445"/>
    </location>
</feature>
<keyword evidence="5" id="KW-0630">Potassium</keyword>
<evidence type="ECO:0000256" key="3">
    <source>
        <dbReference type="ARBA" id="ARBA00022538"/>
    </source>
</evidence>
<accession>A0A1U8M7X7</accession>
<feature type="transmembrane region" description="Helical" evidence="10">
    <location>
        <begin position="54"/>
        <end position="77"/>
    </location>
</feature>
<dbReference type="InterPro" id="IPR050794">
    <property type="entry name" value="CPA2_transporter"/>
</dbReference>
<dbReference type="GeneID" id="107934910"/>
<evidence type="ECO:0000256" key="10">
    <source>
        <dbReference type="SAM" id="Phobius"/>
    </source>
</evidence>
<dbReference type="Pfam" id="PF00999">
    <property type="entry name" value="Na_H_Exchanger"/>
    <property type="match status" value="1"/>
</dbReference>
<dbReference type="GO" id="GO:1902600">
    <property type="term" value="P:proton transmembrane transport"/>
    <property type="evidence" value="ECO:0007669"/>
    <property type="project" value="InterPro"/>
</dbReference>
<keyword evidence="6 10" id="KW-1133">Transmembrane helix</keyword>
<dbReference type="AlphaFoldDB" id="A0A1U8M7X7"/>
<evidence type="ECO:0000259" key="12">
    <source>
        <dbReference type="Pfam" id="PF23256"/>
    </source>
</evidence>
<evidence type="ECO:0000256" key="5">
    <source>
        <dbReference type="ARBA" id="ARBA00022958"/>
    </source>
</evidence>
<evidence type="ECO:0000256" key="9">
    <source>
        <dbReference type="ARBA" id="ARBA00038341"/>
    </source>
</evidence>
<dbReference type="InterPro" id="IPR006153">
    <property type="entry name" value="Cation/H_exchanger_TM"/>
</dbReference>
<dbReference type="GO" id="GO:0016020">
    <property type="term" value="C:membrane"/>
    <property type="evidence" value="ECO:0007669"/>
    <property type="project" value="UniProtKB-SubCell"/>
</dbReference>
<feature type="transmembrane region" description="Helical" evidence="10">
    <location>
        <begin position="150"/>
        <end position="171"/>
    </location>
</feature>
<dbReference type="Pfam" id="PF23256">
    <property type="entry name" value="CHX17_2nd"/>
    <property type="match status" value="1"/>
</dbReference>
<dbReference type="OMA" id="STCAKYW"/>
<dbReference type="Proteomes" id="UP000818029">
    <property type="component" value="Chromosome A07"/>
</dbReference>
<evidence type="ECO:0000313" key="15">
    <source>
        <dbReference type="RefSeq" id="XP_016722921.1"/>
    </source>
</evidence>
<keyword evidence="14" id="KW-1185">Reference proteome</keyword>
<dbReference type="RefSeq" id="XP_016722921.1">
    <property type="nucleotide sequence ID" value="XM_016867432.2"/>
</dbReference>
<dbReference type="InterPro" id="IPR057290">
    <property type="entry name" value="CHX17_C"/>
</dbReference>
<dbReference type="PANTHER" id="PTHR32468">
    <property type="entry name" value="CATION/H + ANTIPORTER"/>
    <property type="match status" value="1"/>
</dbReference>
<feature type="transmembrane region" description="Helical" evidence="10">
    <location>
        <begin position="89"/>
        <end position="111"/>
    </location>
</feature>
<keyword evidence="3" id="KW-0633">Potassium transport</keyword>
<comment type="subcellular location">
    <subcellularLocation>
        <location evidence="1">Membrane</location>
        <topology evidence="1">Multi-pass membrane protein</topology>
    </subcellularLocation>
</comment>
<evidence type="ECO:0000256" key="4">
    <source>
        <dbReference type="ARBA" id="ARBA00022692"/>
    </source>
</evidence>
<dbReference type="GO" id="GO:0098662">
    <property type="term" value="P:inorganic cation transmembrane transport"/>
    <property type="evidence" value="ECO:0000318"/>
    <property type="project" value="GO_Central"/>
</dbReference>
<reference evidence="15" key="2">
    <citation type="submission" date="2025-08" db="UniProtKB">
        <authorList>
            <consortium name="RefSeq"/>
        </authorList>
    </citation>
    <scope>IDENTIFICATION</scope>
</reference>
<dbReference type="GO" id="GO:0012505">
    <property type="term" value="C:endomembrane system"/>
    <property type="evidence" value="ECO:0000318"/>
    <property type="project" value="GO_Central"/>
</dbReference>
<dbReference type="InterPro" id="IPR057291">
    <property type="entry name" value="CHX17_2nd"/>
</dbReference>
<dbReference type="GO" id="GO:0006885">
    <property type="term" value="P:regulation of pH"/>
    <property type="evidence" value="ECO:0000318"/>
    <property type="project" value="GO_Central"/>
</dbReference>
<evidence type="ECO:0000256" key="6">
    <source>
        <dbReference type="ARBA" id="ARBA00022989"/>
    </source>
</evidence>
<name>A0A1U8M7X7_GOSHI</name>
<gene>
    <name evidence="15" type="primary">LOC107934910</name>
</gene>
<reference evidence="14" key="1">
    <citation type="journal article" date="2020" name="Nat. Genet.">
        <title>Genomic diversifications of five Gossypium allopolyploid species and their impact on cotton improvement.</title>
        <authorList>
            <person name="Chen Z.J."/>
            <person name="Sreedasyam A."/>
            <person name="Ando A."/>
            <person name="Song Q."/>
            <person name="De Santiago L.M."/>
            <person name="Hulse-Kemp A.M."/>
            <person name="Ding M."/>
            <person name="Ye W."/>
            <person name="Kirkbride R.C."/>
            <person name="Jenkins J."/>
            <person name="Plott C."/>
            <person name="Lovell J."/>
            <person name="Lin Y.M."/>
            <person name="Vaughn R."/>
            <person name="Liu B."/>
            <person name="Simpson S."/>
            <person name="Scheffler B.E."/>
            <person name="Wen L."/>
            <person name="Saski C.A."/>
            <person name="Grover C.E."/>
            <person name="Hu G."/>
            <person name="Conover J.L."/>
            <person name="Carlson J.W."/>
            <person name="Shu S."/>
            <person name="Boston L.B."/>
            <person name="Williams M."/>
            <person name="Peterson D.G."/>
            <person name="McGee K."/>
            <person name="Jones D.C."/>
            <person name="Wendel J.F."/>
            <person name="Stelly D.M."/>
            <person name="Grimwood J."/>
            <person name="Schmutz J."/>
        </authorList>
    </citation>
    <scope>NUCLEOTIDE SEQUENCE [LARGE SCALE GENOMIC DNA]</scope>
    <source>
        <strain evidence="14">cv. TM-1</strain>
    </source>
</reference>
<feature type="transmembrane region" description="Helical" evidence="10">
    <location>
        <begin position="374"/>
        <end position="394"/>
    </location>
</feature>
<feature type="transmembrane region" description="Helical" evidence="10">
    <location>
        <begin position="117"/>
        <end position="138"/>
    </location>
</feature>